<accession>A0A1J5SY72</accession>
<comment type="caution">
    <text evidence="2">The sequence shown here is derived from an EMBL/GenBank/DDBJ whole genome shotgun (WGS) entry which is preliminary data.</text>
</comment>
<dbReference type="InterPro" id="IPR011322">
    <property type="entry name" value="N-reg_PII-like_a/b"/>
</dbReference>
<reference evidence="2" key="1">
    <citation type="submission" date="2016-10" db="EMBL/GenBank/DDBJ databases">
        <title>Sequence of Gallionella enrichment culture.</title>
        <authorList>
            <person name="Poehlein A."/>
            <person name="Muehling M."/>
            <person name="Daniel R."/>
        </authorList>
    </citation>
    <scope>NUCLEOTIDE SEQUENCE</scope>
</reference>
<dbReference type="AlphaFoldDB" id="A0A1J5SY72"/>
<evidence type="ECO:0000313" key="2">
    <source>
        <dbReference type="EMBL" id="OIR13431.1"/>
    </source>
</evidence>
<dbReference type="EMBL" id="MLJW01000014">
    <property type="protein sequence ID" value="OIR13431.1"/>
    <property type="molecule type" value="Genomic_DNA"/>
</dbReference>
<dbReference type="InterPro" id="IPR015867">
    <property type="entry name" value="N-reg_PII/ATP_PRibTrfase_C"/>
</dbReference>
<evidence type="ECO:0000256" key="1">
    <source>
        <dbReference type="ARBA" id="ARBA00010169"/>
    </source>
</evidence>
<dbReference type="PANTHER" id="PTHR23419">
    <property type="entry name" value="DIVALENT CATION TOLERANCE CUTA-RELATED"/>
    <property type="match status" value="1"/>
</dbReference>
<proteinExistence type="inferred from homology"/>
<dbReference type="Pfam" id="PF03091">
    <property type="entry name" value="CutA1"/>
    <property type="match status" value="1"/>
</dbReference>
<dbReference type="InterPro" id="IPR004323">
    <property type="entry name" value="Ion_tolerance_CutA"/>
</dbReference>
<dbReference type="PANTHER" id="PTHR23419:SF8">
    <property type="entry name" value="FI09726P"/>
    <property type="match status" value="1"/>
</dbReference>
<organism evidence="2">
    <name type="scientific">mine drainage metagenome</name>
    <dbReference type="NCBI Taxonomy" id="410659"/>
    <lineage>
        <taxon>unclassified sequences</taxon>
        <taxon>metagenomes</taxon>
        <taxon>ecological metagenomes</taxon>
    </lineage>
</organism>
<comment type="similarity">
    <text evidence="1">Belongs to the CutA family.</text>
</comment>
<dbReference type="Gene3D" id="3.30.70.120">
    <property type="match status" value="1"/>
</dbReference>
<sequence>MLVAWTTVATLADAERIAADVVENRLAVCVQIDGPVRSFYGWEGKVERSEEYRLMFKFLESQQSSLEVHLQRHHPYSSPEWVVVRAEHVGEKYLSWAIAVPTSSTL</sequence>
<dbReference type="SUPFAM" id="SSF54913">
    <property type="entry name" value="GlnB-like"/>
    <property type="match status" value="1"/>
</dbReference>
<name>A0A1J5SY72_9ZZZZ</name>
<protein>
    <submittedName>
        <fullName evidence="2">Divalent-cation tolerance protein CutA</fullName>
    </submittedName>
</protein>
<dbReference type="GO" id="GO:0005507">
    <property type="term" value="F:copper ion binding"/>
    <property type="evidence" value="ECO:0007669"/>
    <property type="project" value="TreeGrafter"/>
</dbReference>
<dbReference type="GO" id="GO:0010038">
    <property type="term" value="P:response to metal ion"/>
    <property type="evidence" value="ECO:0007669"/>
    <property type="project" value="InterPro"/>
</dbReference>
<gene>
    <name evidence="2" type="primary">cutA_2</name>
    <name evidence="2" type="ORF">GALL_52460</name>
</gene>